<sequence>MQRVVLHHNMGDSVITLYTTALQPLPAMMENGMALYQSAQFVDTWTDPEFDKIHPPRSVAPHSGIYRCVGCGVEIAATEGQLLPPIHAHPHRPDTREAWQMIVYADHRPKPTEVPPVR</sequence>
<evidence type="ECO:0000313" key="1">
    <source>
        <dbReference type="EMBL" id="AXY22236.1"/>
    </source>
</evidence>
<evidence type="ECO:0000313" key="2">
    <source>
        <dbReference type="Proteomes" id="UP000264120"/>
    </source>
</evidence>
<dbReference type="EMBL" id="CP023036">
    <property type="protein sequence ID" value="AXY22236.1"/>
    <property type="molecule type" value="Genomic_DNA"/>
</dbReference>
<organism evidence="1 2">
    <name type="scientific">Komagataeibacter saccharivorans</name>
    <dbReference type="NCBI Taxonomy" id="265959"/>
    <lineage>
        <taxon>Bacteria</taxon>
        <taxon>Pseudomonadati</taxon>
        <taxon>Pseudomonadota</taxon>
        <taxon>Alphaproteobacteria</taxon>
        <taxon>Acetobacterales</taxon>
        <taxon>Acetobacteraceae</taxon>
        <taxon>Komagataeibacter</taxon>
    </lineage>
</organism>
<gene>
    <name evidence="1" type="ORF">CD178_01459</name>
</gene>
<dbReference type="Proteomes" id="UP000264120">
    <property type="component" value="Chromosome"/>
</dbReference>
<dbReference type="KEGG" id="ksc:CD178_01459"/>
<accession>A0A347WBJ3</accession>
<protein>
    <recommendedName>
        <fullName evidence="3">Protein L</fullName>
    </recommendedName>
</protein>
<evidence type="ECO:0008006" key="3">
    <source>
        <dbReference type="Google" id="ProtNLM"/>
    </source>
</evidence>
<name>A0A347WBJ3_9PROT</name>
<keyword evidence="2" id="KW-1185">Reference proteome</keyword>
<proteinExistence type="predicted"/>
<dbReference type="AlphaFoldDB" id="A0A347WBJ3"/>
<reference evidence="1 2" key="1">
    <citation type="submission" date="2017-08" db="EMBL/GenBank/DDBJ databases">
        <title>Complete genome sequence of Gluconacetobacter saccharivorans CV1 isolated from Fermented Vinegar.</title>
        <authorList>
            <person name="Kim S.-Y."/>
        </authorList>
    </citation>
    <scope>NUCLEOTIDE SEQUENCE [LARGE SCALE GENOMIC DNA]</scope>
    <source>
        <strain evidence="1 2">CV1</strain>
    </source>
</reference>